<dbReference type="InterPro" id="IPR036156">
    <property type="entry name" value="Beta-gal/glucu_dom_sf"/>
</dbReference>
<evidence type="ECO:0000256" key="8">
    <source>
        <dbReference type="RuleBase" id="RU361154"/>
    </source>
</evidence>
<name>K6DB23_9BACI</name>
<dbReference type="GO" id="GO:0005990">
    <property type="term" value="P:lactose catabolic process"/>
    <property type="evidence" value="ECO:0007669"/>
    <property type="project" value="TreeGrafter"/>
</dbReference>
<reference evidence="10 11" key="1">
    <citation type="journal article" date="2012" name="Front. Microbiol.">
        <title>Redundancy and modularity in membrane-associated dissimilatory nitrate reduction in Bacillus.</title>
        <authorList>
            <person name="Heylen K."/>
            <person name="Keltjens J."/>
        </authorList>
    </citation>
    <scope>NUCLEOTIDE SEQUENCE [LARGE SCALE GENOMIC DNA]</scope>
    <source>
        <strain evidence="11">LMG 21833T</strain>
    </source>
</reference>
<dbReference type="InterPro" id="IPR050347">
    <property type="entry name" value="Bact_Beta-galactosidase"/>
</dbReference>
<dbReference type="Gene3D" id="2.60.120.260">
    <property type="entry name" value="Galactose-binding domain-like"/>
    <property type="match status" value="1"/>
</dbReference>
<dbReference type="SUPFAM" id="SSF74650">
    <property type="entry name" value="Galactose mutarotase-like"/>
    <property type="match status" value="1"/>
</dbReference>
<protein>
    <recommendedName>
        <fullName evidence="4 8">Beta-galactosidase</fullName>
        <ecNumber evidence="3 8">3.2.1.23</ecNumber>
    </recommendedName>
    <alternativeName>
        <fullName evidence="7 8">Lactase</fullName>
    </alternativeName>
</protein>
<dbReference type="Pfam" id="PF02837">
    <property type="entry name" value="Glyco_hydro_2_N"/>
    <property type="match status" value="1"/>
</dbReference>
<dbReference type="RefSeq" id="WP_007087307.1">
    <property type="nucleotide sequence ID" value="NZ_AJLS01000137.1"/>
</dbReference>
<gene>
    <name evidence="10" type="ORF">BABA_21576</name>
</gene>
<dbReference type="PRINTS" id="PR00132">
    <property type="entry name" value="GLHYDRLASE2"/>
</dbReference>
<dbReference type="EMBL" id="AJLS01000137">
    <property type="protein sequence ID" value="EKN65278.1"/>
    <property type="molecule type" value="Genomic_DNA"/>
</dbReference>
<dbReference type="InterPro" id="IPR017853">
    <property type="entry name" value="GH"/>
</dbReference>
<organism evidence="10 11">
    <name type="scientific">Neobacillus bataviensis LMG 21833</name>
    <dbReference type="NCBI Taxonomy" id="1117379"/>
    <lineage>
        <taxon>Bacteria</taxon>
        <taxon>Bacillati</taxon>
        <taxon>Bacillota</taxon>
        <taxon>Bacilli</taxon>
        <taxon>Bacillales</taxon>
        <taxon>Bacillaceae</taxon>
        <taxon>Neobacillus</taxon>
    </lineage>
</organism>
<dbReference type="InterPro" id="IPR032312">
    <property type="entry name" value="LacZ_4"/>
</dbReference>
<dbReference type="InterPro" id="IPR014718">
    <property type="entry name" value="GH-type_carb-bd"/>
</dbReference>
<accession>K6DB23</accession>
<evidence type="ECO:0000256" key="2">
    <source>
        <dbReference type="ARBA" id="ARBA00007401"/>
    </source>
</evidence>
<dbReference type="InterPro" id="IPR023230">
    <property type="entry name" value="Glyco_hydro_2_CS"/>
</dbReference>
<keyword evidence="6 8" id="KW-0326">Glycosidase</keyword>
<comment type="catalytic activity">
    <reaction evidence="1 8">
        <text>Hydrolysis of terminal non-reducing beta-D-galactose residues in beta-D-galactosides.</text>
        <dbReference type="EC" id="3.2.1.23"/>
    </reaction>
</comment>
<dbReference type="InterPro" id="IPR006102">
    <property type="entry name" value="Ig-like_GH2"/>
</dbReference>
<dbReference type="OrthoDB" id="9762066at2"/>
<dbReference type="InterPro" id="IPR006101">
    <property type="entry name" value="Glyco_hydro_2"/>
</dbReference>
<evidence type="ECO:0000313" key="10">
    <source>
        <dbReference type="EMBL" id="EKN65278.1"/>
    </source>
</evidence>
<proteinExistence type="inferred from homology"/>
<dbReference type="SUPFAM" id="SSF51445">
    <property type="entry name" value="(Trans)glycosidases"/>
    <property type="match status" value="1"/>
</dbReference>
<dbReference type="Pfam" id="PF02929">
    <property type="entry name" value="Bgal_small_N"/>
    <property type="match status" value="1"/>
</dbReference>
<dbReference type="EC" id="3.2.1.23" evidence="3 8"/>
<dbReference type="Gene3D" id="2.70.98.10">
    <property type="match status" value="1"/>
</dbReference>
<dbReference type="STRING" id="1117379.BABA_21576"/>
<dbReference type="eggNOG" id="COG3250">
    <property type="taxonomic scope" value="Bacteria"/>
</dbReference>
<dbReference type="InterPro" id="IPR011013">
    <property type="entry name" value="Gal_mutarotase_sf_dom"/>
</dbReference>
<evidence type="ECO:0000256" key="5">
    <source>
        <dbReference type="ARBA" id="ARBA00022801"/>
    </source>
</evidence>
<dbReference type="InterPro" id="IPR008979">
    <property type="entry name" value="Galactose-bd-like_sf"/>
</dbReference>
<dbReference type="Pfam" id="PF02836">
    <property type="entry name" value="Glyco_hydro_2_C"/>
    <property type="match status" value="1"/>
</dbReference>
<dbReference type="Gene3D" id="2.60.40.10">
    <property type="entry name" value="Immunoglobulins"/>
    <property type="match status" value="2"/>
</dbReference>
<dbReference type="InterPro" id="IPR004199">
    <property type="entry name" value="B-gal_small/dom_5"/>
</dbReference>
<evidence type="ECO:0000259" key="9">
    <source>
        <dbReference type="SMART" id="SM01038"/>
    </source>
</evidence>
<sequence>MDLRHLESPEYIGQNRERNRSYFIPYSNAGDAKKSGSQNERIYSLNGDWQFFYCDHPKLVPENFTNEDFDFTEWDSIEVPGHWQLQGYGHPHYTNWQMPFPLNPPKIPSKNPTGTYVKTFTINDVWKEGQVFVRFEGVDNSFTLWINGIEVGFNKGSRLPAEFNISKYIKKGKNTIIAQVYQWSDSSYIEDQDMWWLSGIFRDVYLLLRPNSYIHDFFAKTDLPSSDEGTLCIETDIVSSEDYEIRYTLSNKKSHYFLQESIHSSTDAWMVRIINPLKWSAEEPNLYDLDIELIVNETVVEAIHEKIGFRKIELKNGLMYVNDVPIKLKGVNRHEAHPTLGRTIPIEHAEKDVILMKQANINAVRTAHYPADPRFYRLCDKYGLYVIDEADLESHGFFFIGNVHQLSADPLWEKAYVDRMERMVERDKNHPSVIMWSLGNESGIGSNHQRMKDWVLTRDTSRLVIYEGDTRELFLNGDYKSDAVISDINTTMYTHPDILEKVGQDTSHTKPHLLAEYAHAMGNGPGALKDYWEIIYKYPRLQGGFIWEWCDHGLLQKNDNGEQYYAYGGDFGDTPNDYNFVIDGLVQPDRRPSPGYFETKKVYEPVKIENLNVDTGEVSIHNLYDFIYLENYSLCWSIVIGDKTVESGILPLDSIDPHECETMRIPCDFRKYVKGHYLLNIEVLVNKSLMWAEENFEIAWAQFTLNEEATKVEVLYSTPESGKSLQVEESPHYLLITGDQFRYRIDTLFGNIEQIEIMGEELLVQPIEMNFWRAITDNDHRSAKMWKSFGVNQLQAQLHHFEWEIDNKCLVKMNLTKRYAPPSLDWAIEVLQSIEIDGEGNLSISYEGTPIPGSVEKYPKVSLKKTSDFYAVGVIPRTVPRIGIELGLTDKLGNVKWYGLGPGESYVDSKSAQKVGLYQSTIEDLFFPYIFPQENGNRTDTRYLKVLMNNGLGLLITGDALFDFSVRHYTQKNLDEARHTFDLKKTNESYLYLDHRHHGIGTASCGPDVLPKYELELKEFKFKLHFKLL</sequence>
<comment type="caution">
    <text evidence="10">The sequence shown here is derived from an EMBL/GenBank/DDBJ whole genome shotgun (WGS) entry which is preliminary data.</text>
</comment>
<comment type="similarity">
    <text evidence="2 8">Belongs to the glycosyl hydrolase 2 family.</text>
</comment>
<dbReference type="Gene3D" id="3.20.20.80">
    <property type="entry name" value="Glycosidases"/>
    <property type="match status" value="1"/>
</dbReference>
<dbReference type="FunFam" id="3.20.20.80:FF:000018">
    <property type="entry name" value="Beta-galactosidase"/>
    <property type="match status" value="1"/>
</dbReference>
<dbReference type="InterPro" id="IPR013783">
    <property type="entry name" value="Ig-like_fold"/>
</dbReference>
<dbReference type="InterPro" id="IPR006104">
    <property type="entry name" value="Glyco_hydro_2_N"/>
</dbReference>
<dbReference type="SUPFAM" id="SSF49785">
    <property type="entry name" value="Galactose-binding domain-like"/>
    <property type="match status" value="1"/>
</dbReference>
<evidence type="ECO:0000256" key="1">
    <source>
        <dbReference type="ARBA" id="ARBA00001412"/>
    </source>
</evidence>
<dbReference type="PROSITE" id="PS00608">
    <property type="entry name" value="GLYCOSYL_HYDROL_F2_2"/>
    <property type="match status" value="1"/>
</dbReference>
<dbReference type="Pfam" id="PF00703">
    <property type="entry name" value="Glyco_hydro_2"/>
    <property type="match status" value="1"/>
</dbReference>
<dbReference type="GO" id="GO:0009341">
    <property type="term" value="C:beta-galactosidase complex"/>
    <property type="evidence" value="ECO:0007669"/>
    <property type="project" value="InterPro"/>
</dbReference>
<evidence type="ECO:0000313" key="11">
    <source>
        <dbReference type="Proteomes" id="UP000006316"/>
    </source>
</evidence>
<dbReference type="GO" id="GO:0030246">
    <property type="term" value="F:carbohydrate binding"/>
    <property type="evidence" value="ECO:0007669"/>
    <property type="project" value="InterPro"/>
</dbReference>
<dbReference type="Proteomes" id="UP000006316">
    <property type="component" value="Unassembled WGS sequence"/>
</dbReference>
<dbReference type="SUPFAM" id="SSF49303">
    <property type="entry name" value="beta-Galactosidase/glucuronidase domain"/>
    <property type="match status" value="2"/>
</dbReference>
<dbReference type="Pfam" id="PF16353">
    <property type="entry name" value="LacZ_4"/>
    <property type="match status" value="1"/>
</dbReference>
<dbReference type="PATRIC" id="fig|1117379.3.peg.4472"/>
<dbReference type="GO" id="GO:0004565">
    <property type="term" value="F:beta-galactosidase activity"/>
    <property type="evidence" value="ECO:0007669"/>
    <property type="project" value="UniProtKB-EC"/>
</dbReference>
<keyword evidence="5 8" id="KW-0378">Hydrolase</keyword>
<dbReference type="InterPro" id="IPR023232">
    <property type="entry name" value="Glyco_hydro_2_AS"/>
</dbReference>
<dbReference type="PANTHER" id="PTHR46323:SF2">
    <property type="entry name" value="BETA-GALACTOSIDASE"/>
    <property type="match status" value="1"/>
</dbReference>
<evidence type="ECO:0000256" key="3">
    <source>
        <dbReference type="ARBA" id="ARBA00012756"/>
    </source>
</evidence>
<evidence type="ECO:0000256" key="6">
    <source>
        <dbReference type="ARBA" id="ARBA00023295"/>
    </source>
</evidence>
<keyword evidence="11" id="KW-1185">Reference proteome</keyword>
<dbReference type="InterPro" id="IPR006103">
    <property type="entry name" value="Glyco_hydro_2_cat"/>
</dbReference>
<evidence type="ECO:0000256" key="4">
    <source>
        <dbReference type="ARBA" id="ARBA00013303"/>
    </source>
</evidence>
<dbReference type="SMART" id="SM01038">
    <property type="entry name" value="Bgal_small_N"/>
    <property type="match status" value="1"/>
</dbReference>
<dbReference type="PROSITE" id="PS00719">
    <property type="entry name" value="GLYCOSYL_HYDROL_F2_1"/>
    <property type="match status" value="1"/>
</dbReference>
<dbReference type="AlphaFoldDB" id="K6DB23"/>
<feature type="domain" description="Beta galactosidase small chain/" evidence="9">
    <location>
        <begin position="735"/>
        <end position="1027"/>
    </location>
</feature>
<dbReference type="PANTHER" id="PTHR46323">
    <property type="entry name" value="BETA-GALACTOSIDASE"/>
    <property type="match status" value="1"/>
</dbReference>
<evidence type="ECO:0000256" key="7">
    <source>
        <dbReference type="ARBA" id="ARBA00032230"/>
    </source>
</evidence>